<dbReference type="RefSeq" id="WP_274150486.1">
    <property type="nucleotide sequence ID" value="NZ_CP117811.1"/>
</dbReference>
<dbReference type="SUPFAM" id="SSF54826">
    <property type="entry name" value="Enolase N-terminal domain-like"/>
    <property type="match status" value="1"/>
</dbReference>
<gene>
    <name evidence="3" type="ORF">PQO03_00365</name>
</gene>
<dbReference type="Gene3D" id="3.30.390.10">
    <property type="entry name" value="Enolase-like, N-terminal domain"/>
    <property type="match status" value="1"/>
</dbReference>
<feature type="domain" description="Mandelate racemase/muconate lactonizing enzyme C-terminal" evidence="2">
    <location>
        <begin position="141"/>
        <end position="235"/>
    </location>
</feature>
<reference evidence="3 4" key="1">
    <citation type="submission" date="2023-02" db="EMBL/GenBank/DDBJ databases">
        <title>Genome sequence of Lentisphaera profundi SAORIC-696.</title>
        <authorList>
            <person name="Kim e."/>
            <person name="Cho J.-C."/>
            <person name="Choi A."/>
            <person name="Kang I."/>
        </authorList>
    </citation>
    <scope>NUCLEOTIDE SEQUENCE [LARGE SCALE GENOMIC DNA]</scope>
    <source>
        <strain evidence="3 4">SAORIC-696</strain>
    </source>
</reference>
<sequence length="375" mass="41062">MSESSIKNCKKTSLVNNLLSADLYELQLPFQQAFSHSKKSRKSSDSFMLRLVDDKGNEGWGEALPRDYVTGEDARSLKKDFAEIAWPALPDIPPQVQGSLRCLVSTALLDLELQASNQHFAERYPKRRDIFSSGVIGSGSRESIIKIAKFYCDLQLPSVKLKVSCLDDLDLLPILRKILGDKCLLRLDANAAFDFETALEFMRQAAAFGVDLIEQPLAVGDEEAAAELRRAGPMRIIADESLTNLKQAENLIKLGACDIFNLRLSKCGGVEPLIEIAKLGRKNGLGLMMGCHVGESALLSAMGSQLAQHLGVSLFEGCFGSYLLAQDICQKDLRFGSSGKIPSFKSESSFGIDLEAAQIIKLSADHLHFSTQDSL</sequence>
<keyword evidence="4" id="KW-1185">Reference proteome</keyword>
<dbReference type="InterPro" id="IPR036849">
    <property type="entry name" value="Enolase-like_C_sf"/>
</dbReference>
<dbReference type="SFLD" id="SFLDS00001">
    <property type="entry name" value="Enolase"/>
    <property type="match status" value="1"/>
</dbReference>
<evidence type="ECO:0000256" key="1">
    <source>
        <dbReference type="ARBA" id="ARBA00022723"/>
    </source>
</evidence>
<proteinExistence type="predicted"/>
<dbReference type="InterPro" id="IPR029017">
    <property type="entry name" value="Enolase-like_N"/>
</dbReference>
<dbReference type="PANTHER" id="PTHR48073">
    <property type="entry name" value="O-SUCCINYLBENZOATE SYNTHASE-RELATED"/>
    <property type="match status" value="1"/>
</dbReference>
<dbReference type="InterPro" id="IPR013342">
    <property type="entry name" value="Mandelate_racemase_C"/>
</dbReference>
<protein>
    <submittedName>
        <fullName evidence="3">Enolase C-terminal domain-like protein</fullName>
    </submittedName>
</protein>
<organism evidence="3 4">
    <name type="scientific">Lentisphaera profundi</name>
    <dbReference type="NCBI Taxonomy" id="1658616"/>
    <lineage>
        <taxon>Bacteria</taxon>
        <taxon>Pseudomonadati</taxon>
        <taxon>Lentisphaerota</taxon>
        <taxon>Lentisphaeria</taxon>
        <taxon>Lentisphaerales</taxon>
        <taxon>Lentisphaeraceae</taxon>
        <taxon>Lentisphaera</taxon>
    </lineage>
</organism>
<dbReference type="EMBL" id="CP117811">
    <property type="protein sequence ID" value="WDE96420.1"/>
    <property type="molecule type" value="Genomic_DNA"/>
</dbReference>
<evidence type="ECO:0000313" key="4">
    <source>
        <dbReference type="Proteomes" id="UP001214250"/>
    </source>
</evidence>
<dbReference type="SUPFAM" id="SSF51604">
    <property type="entry name" value="Enolase C-terminal domain-like"/>
    <property type="match status" value="1"/>
</dbReference>
<dbReference type="Proteomes" id="UP001214250">
    <property type="component" value="Chromosome 1"/>
</dbReference>
<dbReference type="Gene3D" id="3.20.20.120">
    <property type="entry name" value="Enolase-like C-terminal domain"/>
    <property type="match status" value="1"/>
</dbReference>
<name>A0ABY7VQG0_9BACT</name>
<evidence type="ECO:0000313" key="3">
    <source>
        <dbReference type="EMBL" id="WDE96420.1"/>
    </source>
</evidence>
<accession>A0ABY7VQG0</accession>
<evidence type="ECO:0000259" key="2">
    <source>
        <dbReference type="SMART" id="SM00922"/>
    </source>
</evidence>
<dbReference type="Pfam" id="PF13378">
    <property type="entry name" value="MR_MLE_C"/>
    <property type="match status" value="1"/>
</dbReference>
<keyword evidence="1" id="KW-0479">Metal-binding</keyword>
<dbReference type="SMART" id="SM00922">
    <property type="entry name" value="MR_MLE"/>
    <property type="match status" value="1"/>
</dbReference>
<dbReference type="PANTHER" id="PTHR48073:SF2">
    <property type="entry name" value="O-SUCCINYLBENZOATE SYNTHASE"/>
    <property type="match status" value="1"/>
</dbReference>
<dbReference type="InterPro" id="IPR029065">
    <property type="entry name" value="Enolase_C-like"/>
</dbReference>
<dbReference type="SFLD" id="SFLDG00180">
    <property type="entry name" value="muconate_cycloisomerase"/>
    <property type="match status" value="1"/>
</dbReference>